<organism evidence="9 10">
    <name type="scientific">Streptomyces nigrescens</name>
    <dbReference type="NCBI Taxonomy" id="1920"/>
    <lineage>
        <taxon>Bacteria</taxon>
        <taxon>Bacillati</taxon>
        <taxon>Actinomycetota</taxon>
        <taxon>Actinomycetes</taxon>
        <taxon>Kitasatosporales</taxon>
        <taxon>Streptomycetaceae</taxon>
        <taxon>Streptomyces</taxon>
    </lineage>
</organism>
<dbReference type="InterPro" id="IPR003313">
    <property type="entry name" value="AraC-bd"/>
</dbReference>
<dbReference type="SUPFAM" id="SSF46689">
    <property type="entry name" value="Homeodomain-like"/>
    <property type="match status" value="1"/>
</dbReference>
<evidence type="ECO:0000256" key="5">
    <source>
        <dbReference type="ARBA" id="ARBA00074140"/>
    </source>
</evidence>
<evidence type="ECO:0000256" key="4">
    <source>
        <dbReference type="ARBA" id="ARBA00023163"/>
    </source>
</evidence>
<dbReference type="AlphaFoldDB" id="A0A640TJM4"/>
<dbReference type="EMBL" id="BLIP01000001">
    <property type="protein sequence ID" value="GFE22436.1"/>
    <property type="molecule type" value="Genomic_DNA"/>
</dbReference>
<evidence type="ECO:0000256" key="2">
    <source>
        <dbReference type="ARBA" id="ARBA00023015"/>
    </source>
</evidence>
<dbReference type="InterPro" id="IPR014710">
    <property type="entry name" value="RmlC-like_jellyroll"/>
</dbReference>
<dbReference type="FunFam" id="1.10.10.60:FF:000132">
    <property type="entry name" value="AraC family transcriptional regulator"/>
    <property type="match status" value="1"/>
</dbReference>
<dbReference type="PROSITE" id="PS00041">
    <property type="entry name" value="HTH_ARAC_FAMILY_1"/>
    <property type="match status" value="1"/>
</dbReference>
<evidence type="ECO:0000259" key="8">
    <source>
        <dbReference type="PROSITE" id="PS01124"/>
    </source>
</evidence>
<dbReference type="InterPro" id="IPR009057">
    <property type="entry name" value="Homeodomain-like_sf"/>
</dbReference>
<evidence type="ECO:0000256" key="1">
    <source>
        <dbReference type="ARBA" id="ARBA00022491"/>
    </source>
</evidence>
<dbReference type="GO" id="GO:0043565">
    <property type="term" value="F:sequence-specific DNA binding"/>
    <property type="evidence" value="ECO:0007669"/>
    <property type="project" value="InterPro"/>
</dbReference>
<feature type="domain" description="HTH araC/xylS-type" evidence="8">
    <location>
        <begin position="195"/>
        <end position="292"/>
    </location>
</feature>
<dbReference type="InterPro" id="IPR018060">
    <property type="entry name" value="HTH_AraC"/>
</dbReference>
<name>A0A640TJM4_STRNI</name>
<proteinExistence type="predicted"/>
<feature type="compositionally biased region" description="Basic and acidic residues" evidence="7">
    <location>
        <begin position="22"/>
        <end position="39"/>
    </location>
</feature>
<dbReference type="InterPro" id="IPR011051">
    <property type="entry name" value="RmlC_Cupin_sf"/>
</dbReference>
<dbReference type="PANTHER" id="PTHR11019:SF199">
    <property type="entry name" value="HTH-TYPE TRANSCRIPTIONAL REGULATOR NIMR"/>
    <property type="match status" value="1"/>
</dbReference>
<feature type="region of interest" description="Disordered" evidence="7">
    <location>
        <begin position="22"/>
        <end position="51"/>
    </location>
</feature>
<dbReference type="Pfam" id="PF02311">
    <property type="entry name" value="AraC_binding"/>
    <property type="match status" value="1"/>
</dbReference>
<sequence>MFRGPMALPLVTEAVFPLHDQPHAHERPEGRHDQPHALDEPGGQVAPPGPPAGAAVVVGSFAMGRGQWFARHRHEHHQLAWARRGVLAVRATGTTWVLPPSMALWIPAGTPHATGAAGPALFRSLYFLPDRCPVGWSAPTVVGVSPLLRELISYLSDGALDPAARERAEAVVLDQLRPVSVATVQAPMPQDPRARRVAEALRADPSDGRTLAEWGTRVGASGRTLARAFVTDTGMPYGQWRTRVRLQAAMPLLAGGATVAAVAARVGYASPSAFVAAFRRAVGVPPGTYFAP</sequence>
<evidence type="ECO:0000256" key="3">
    <source>
        <dbReference type="ARBA" id="ARBA00023125"/>
    </source>
</evidence>
<evidence type="ECO:0000256" key="6">
    <source>
        <dbReference type="ARBA" id="ARBA00079449"/>
    </source>
</evidence>
<dbReference type="Pfam" id="PF12833">
    <property type="entry name" value="HTH_18"/>
    <property type="match status" value="1"/>
</dbReference>
<dbReference type="InterPro" id="IPR018062">
    <property type="entry name" value="HTH_AraC-typ_CS"/>
</dbReference>
<dbReference type="SUPFAM" id="SSF51182">
    <property type="entry name" value="RmlC-like cupins"/>
    <property type="match status" value="1"/>
</dbReference>
<dbReference type="PANTHER" id="PTHR11019">
    <property type="entry name" value="HTH-TYPE TRANSCRIPTIONAL REGULATOR NIMR"/>
    <property type="match status" value="1"/>
</dbReference>
<dbReference type="PROSITE" id="PS01124">
    <property type="entry name" value="HTH_ARAC_FAMILY_2"/>
    <property type="match status" value="1"/>
</dbReference>
<evidence type="ECO:0000313" key="9">
    <source>
        <dbReference type="EMBL" id="GFE22436.1"/>
    </source>
</evidence>
<feature type="compositionally biased region" description="Low complexity" evidence="7">
    <location>
        <begin position="41"/>
        <end position="51"/>
    </location>
</feature>
<dbReference type="Proteomes" id="UP000429552">
    <property type="component" value="Unassembled WGS sequence"/>
</dbReference>
<dbReference type="CDD" id="cd06124">
    <property type="entry name" value="cupin_NimR-like_N"/>
    <property type="match status" value="1"/>
</dbReference>
<dbReference type="Gene3D" id="2.60.120.10">
    <property type="entry name" value="Jelly Rolls"/>
    <property type="match status" value="1"/>
</dbReference>
<dbReference type="Gene3D" id="1.10.10.60">
    <property type="entry name" value="Homeodomain-like"/>
    <property type="match status" value="1"/>
</dbReference>
<reference evidence="9 10" key="1">
    <citation type="submission" date="2019-12" db="EMBL/GenBank/DDBJ databases">
        <title>Whole genome shotgun sequence of Streptomyces libani subsp. libani NBRC 13452.</title>
        <authorList>
            <person name="Ichikawa N."/>
            <person name="Kimura A."/>
            <person name="Kitahashi Y."/>
            <person name="Komaki H."/>
            <person name="Tamura T."/>
        </authorList>
    </citation>
    <scope>NUCLEOTIDE SEQUENCE [LARGE SCALE GENOMIC DNA]</scope>
    <source>
        <strain evidence="9 10">NBRC 13452</strain>
    </source>
</reference>
<keyword evidence="2" id="KW-0805">Transcription regulation</keyword>
<keyword evidence="1" id="KW-0678">Repressor</keyword>
<comment type="caution">
    <text evidence="9">The sequence shown here is derived from an EMBL/GenBank/DDBJ whole genome shotgun (WGS) entry which is preliminary data.</text>
</comment>
<evidence type="ECO:0000256" key="7">
    <source>
        <dbReference type="SAM" id="MobiDB-lite"/>
    </source>
</evidence>
<gene>
    <name evidence="9" type="ORF">Sliba_28890</name>
</gene>
<dbReference type="GO" id="GO:0003700">
    <property type="term" value="F:DNA-binding transcription factor activity"/>
    <property type="evidence" value="ECO:0007669"/>
    <property type="project" value="InterPro"/>
</dbReference>
<accession>A0A640TJM4</accession>
<evidence type="ECO:0000313" key="10">
    <source>
        <dbReference type="Proteomes" id="UP000429552"/>
    </source>
</evidence>
<dbReference type="SMART" id="SM00342">
    <property type="entry name" value="HTH_ARAC"/>
    <property type="match status" value="1"/>
</dbReference>
<keyword evidence="3" id="KW-0238">DNA-binding</keyword>
<protein>
    <recommendedName>
        <fullName evidence="5">HTH-type transcriptional regulator RipA</fullName>
    </recommendedName>
    <alternativeName>
        <fullName evidence="6">Repressor of iron proteins A</fullName>
    </alternativeName>
</protein>
<keyword evidence="4" id="KW-0804">Transcription</keyword>